<reference evidence="1" key="1">
    <citation type="submission" date="2014-09" db="EMBL/GenBank/DDBJ databases">
        <authorList>
            <person name="Magalhaes I.L.F."/>
            <person name="Oliveira U."/>
            <person name="Santos F.R."/>
            <person name="Vidigal T.H.D.A."/>
            <person name="Brescovit A.D."/>
            <person name="Santos A.J."/>
        </authorList>
    </citation>
    <scope>NUCLEOTIDE SEQUENCE</scope>
    <source>
        <tissue evidence="1">Shoot tissue taken approximately 20 cm above the soil surface</tissue>
    </source>
</reference>
<dbReference type="EMBL" id="GBRH01168142">
    <property type="protein sequence ID" value="JAE29754.1"/>
    <property type="molecule type" value="Transcribed_RNA"/>
</dbReference>
<accession>A0A0A9H1T0</accession>
<protein>
    <submittedName>
        <fullName evidence="1">Uncharacterized protein</fullName>
    </submittedName>
</protein>
<name>A0A0A9H1T0_ARUDO</name>
<evidence type="ECO:0000313" key="1">
    <source>
        <dbReference type="EMBL" id="JAE29754.1"/>
    </source>
</evidence>
<reference evidence="1" key="2">
    <citation type="journal article" date="2015" name="Data Brief">
        <title>Shoot transcriptome of the giant reed, Arundo donax.</title>
        <authorList>
            <person name="Barrero R.A."/>
            <person name="Guerrero F.D."/>
            <person name="Moolhuijzen P."/>
            <person name="Goolsby J.A."/>
            <person name="Tidwell J."/>
            <person name="Bellgard S.E."/>
            <person name="Bellgard M.I."/>
        </authorList>
    </citation>
    <scope>NUCLEOTIDE SEQUENCE</scope>
    <source>
        <tissue evidence="1">Shoot tissue taken approximately 20 cm above the soil surface</tissue>
    </source>
</reference>
<proteinExistence type="predicted"/>
<sequence length="10" mass="1230">MLQQDDIRVL</sequence>
<organism evidence="1">
    <name type="scientific">Arundo donax</name>
    <name type="common">Giant reed</name>
    <name type="synonym">Donax arundinaceus</name>
    <dbReference type="NCBI Taxonomy" id="35708"/>
    <lineage>
        <taxon>Eukaryota</taxon>
        <taxon>Viridiplantae</taxon>
        <taxon>Streptophyta</taxon>
        <taxon>Embryophyta</taxon>
        <taxon>Tracheophyta</taxon>
        <taxon>Spermatophyta</taxon>
        <taxon>Magnoliopsida</taxon>
        <taxon>Liliopsida</taxon>
        <taxon>Poales</taxon>
        <taxon>Poaceae</taxon>
        <taxon>PACMAD clade</taxon>
        <taxon>Arundinoideae</taxon>
        <taxon>Arundineae</taxon>
        <taxon>Arundo</taxon>
    </lineage>
</organism>